<evidence type="ECO:0000313" key="3">
    <source>
        <dbReference type="Proteomes" id="UP001633002"/>
    </source>
</evidence>
<name>A0ABD3H6P6_9MARC</name>
<sequence>MDEKLTGKLVFLDLTHPKLIVWEKQQFSSFLAIIRELTIATQFVIVSVMEFGHQLVNFTSALKDMKDARVLLECGAYKGDITKREAKHDDKLTKIKMKAPRWEFVGMETFNDQAFVRPLSKRAGFCSPLLGNANFSAEGNTILDFFALEALLMARDIIFFADSEPEAEFVGKFSKELVRYSERVKKWFFRYKAAKTSASTSQPASLSHPVSTSQAALTRQPSSSSHPTEQSKDDQLADGEDPPSPFVLDDLLMTDALERLCNVRKAGLDFGDTI</sequence>
<feature type="compositionally biased region" description="Polar residues" evidence="1">
    <location>
        <begin position="200"/>
        <end position="228"/>
    </location>
</feature>
<evidence type="ECO:0000256" key="1">
    <source>
        <dbReference type="SAM" id="MobiDB-lite"/>
    </source>
</evidence>
<evidence type="ECO:0000313" key="2">
    <source>
        <dbReference type="EMBL" id="KAL3686491.1"/>
    </source>
</evidence>
<dbReference type="Proteomes" id="UP001633002">
    <property type="component" value="Unassembled WGS sequence"/>
</dbReference>
<organism evidence="2 3">
    <name type="scientific">Riccia sorocarpa</name>
    <dbReference type="NCBI Taxonomy" id="122646"/>
    <lineage>
        <taxon>Eukaryota</taxon>
        <taxon>Viridiplantae</taxon>
        <taxon>Streptophyta</taxon>
        <taxon>Embryophyta</taxon>
        <taxon>Marchantiophyta</taxon>
        <taxon>Marchantiopsida</taxon>
        <taxon>Marchantiidae</taxon>
        <taxon>Marchantiales</taxon>
        <taxon>Ricciaceae</taxon>
        <taxon>Riccia</taxon>
    </lineage>
</organism>
<dbReference type="AlphaFoldDB" id="A0ABD3H6P6"/>
<comment type="caution">
    <text evidence="2">The sequence shown here is derived from an EMBL/GenBank/DDBJ whole genome shotgun (WGS) entry which is preliminary data.</text>
</comment>
<gene>
    <name evidence="2" type="ORF">R1sor_009065</name>
</gene>
<dbReference type="EMBL" id="JBJQOH010000005">
    <property type="protein sequence ID" value="KAL3686491.1"/>
    <property type="molecule type" value="Genomic_DNA"/>
</dbReference>
<protein>
    <submittedName>
        <fullName evidence="2">Uncharacterized protein</fullName>
    </submittedName>
</protein>
<proteinExistence type="predicted"/>
<reference evidence="2 3" key="1">
    <citation type="submission" date="2024-09" db="EMBL/GenBank/DDBJ databases">
        <title>Chromosome-scale assembly of Riccia sorocarpa.</title>
        <authorList>
            <person name="Paukszto L."/>
        </authorList>
    </citation>
    <scope>NUCLEOTIDE SEQUENCE [LARGE SCALE GENOMIC DNA]</scope>
    <source>
        <strain evidence="2">LP-2024</strain>
        <tissue evidence="2">Aerial parts of the thallus</tissue>
    </source>
</reference>
<keyword evidence="3" id="KW-1185">Reference proteome</keyword>
<accession>A0ABD3H6P6</accession>
<feature type="region of interest" description="Disordered" evidence="1">
    <location>
        <begin position="200"/>
        <end position="242"/>
    </location>
</feature>